<evidence type="ECO:0000313" key="2">
    <source>
        <dbReference type="Proteomes" id="UP000510621"/>
    </source>
</evidence>
<name>A0A7L6AT36_9GAMM</name>
<keyword evidence="2" id="KW-1185">Reference proteome</keyword>
<accession>A0A7L6AT36</accession>
<evidence type="ECO:0000313" key="1">
    <source>
        <dbReference type="EMBL" id="QLQ32261.1"/>
    </source>
</evidence>
<proteinExistence type="predicted"/>
<organism evidence="1 2">
    <name type="scientific">Candidatus Thiothrix singaporensis</name>
    <dbReference type="NCBI Taxonomy" id="2799669"/>
    <lineage>
        <taxon>Bacteria</taxon>
        <taxon>Pseudomonadati</taxon>
        <taxon>Pseudomonadota</taxon>
        <taxon>Gammaproteobacteria</taxon>
        <taxon>Thiotrichales</taxon>
        <taxon>Thiotrichaceae</taxon>
        <taxon>Thiothrix</taxon>
    </lineage>
</organism>
<dbReference type="Proteomes" id="UP000510621">
    <property type="component" value="Chromosome"/>
</dbReference>
<dbReference type="KEGG" id="this:HZT40_12425"/>
<dbReference type="EMBL" id="CP059265">
    <property type="protein sequence ID" value="QLQ32261.1"/>
    <property type="molecule type" value="Genomic_DNA"/>
</dbReference>
<reference evidence="1" key="1">
    <citation type="submission" date="2020-06" db="EMBL/GenBank/DDBJ databases">
        <title>Analysis procedures for assessing recovery of high quality, complete, closed genomes from Nanopore long read metagenome sequencing.</title>
        <authorList>
            <person name="Bessarab I."/>
            <person name="Arumugam K."/>
            <person name="Haryono M."/>
            <person name="Liu X."/>
            <person name="Roy S."/>
            <person name="Zuniga-Montanez R.E."/>
            <person name="Qiu G."/>
            <person name="Drautz-Moses D.I."/>
            <person name="Law Y.Y."/>
            <person name="Wuertz S."/>
            <person name="Lauro F.M."/>
            <person name="Huson D.H."/>
            <person name="Williams R.B."/>
        </authorList>
    </citation>
    <scope>NUCLEOTIDE SEQUENCE [LARGE SCALE GENOMIC DNA]</scope>
    <source>
        <strain evidence="1">SSD2</strain>
    </source>
</reference>
<protein>
    <submittedName>
        <fullName evidence="1">Uncharacterized protein</fullName>
    </submittedName>
</protein>
<gene>
    <name evidence="1" type="ORF">HZT40_12425</name>
</gene>
<sequence>MNIFLGFKTGEVALKWRHMDGSTVNPIKDLTRMFSDLPTARRIRRAM</sequence>
<dbReference type="AlphaFoldDB" id="A0A7L6AT36"/>